<dbReference type="Proteomes" id="UP001075704">
    <property type="component" value="Unassembled WGS sequence"/>
</dbReference>
<dbReference type="EMBL" id="JAPUAC010000004">
    <property type="protein sequence ID" value="MCZ2653938.1"/>
    <property type="molecule type" value="Genomic_DNA"/>
</dbReference>
<gene>
    <name evidence="2" type="ORF">O1422_07145</name>
</gene>
<sequence length="55" mass="6544">MTNACRWATSYGLYNYPIIERILNNRQDEFPLEDSAGQETEMPSHENIRGKEYYQ</sequence>
<dbReference type="RefSeq" id="WP_250714428.1">
    <property type="nucleotide sequence ID" value="NZ_CP036542.1"/>
</dbReference>
<evidence type="ECO:0000313" key="3">
    <source>
        <dbReference type="Proteomes" id="UP001075704"/>
    </source>
</evidence>
<evidence type="ECO:0000256" key="1">
    <source>
        <dbReference type="SAM" id="MobiDB-lite"/>
    </source>
</evidence>
<comment type="caution">
    <text evidence="2">The sequence shown here is derived from an EMBL/GenBank/DDBJ whole genome shotgun (WGS) entry which is preliminary data.</text>
</comment>
<feature type="region of interest" description="Disordered" evidence="1">
    <location>
        <begin position="30"/>
        <end position="55"/>
    </location>
</feature>
<organism evidence="2 3">
    <name type="scientific">Bacteroides fragilis</name>
    <dbReference type="NCBI Taxonomy" id="817"/>
    <lineage>
        <taxon>Bacteria</taxon>
        <taxon>Pseudomonadati</taxon>
        <taxon>Bacteroidota</taxon>
        <taxon>Bacteroidia</taxon>
        <taxon>Bacteroidales</taxon>
        <taxon>Bacteroidaceae</taxon>
        <taxon>Bacteroides</taxon>
    </lineage>
</organism>
<evidence type="ECO:0000313" key="2">
    <source>
        <dbReference type="EMBL" id="MCZ2653938.1"/>
    </source>
</evidence>
<proteinExistence type="predicted"/>
<dbReference type="AlphaFoldDB" id="A0ABD4VRC2"/>
<name>A0ABD4VRC2_BACFG</name>
<protein>
    <recommendedName>
        <fullName evidence="4">Transposase</fullName>
    </recommendedName>
</protein>
<evidence type="ECO:0008006" key="4">
    <source>
        <dbReference type="Google" id="ProtNLM"/>
    </source>
</evidence>
<accession>A0ABD4VRC2</accession>
<reference evidence="2" key="1">
    <citation type="submission" date="2022-12" db="EMBL/GenBank/DDBJ databases">
        <title>Development of a Multilocus Sequence Typing Scheme for Bacteroides fragilis Based on Whole Genome Sequencing Data and Clinical Application.</title>
        <authorList>
            <person name="Nielsen F.D."/>
            <person name="Justesen U.S."/>
        </authorList>
    </citation>
    <scope>NUCLEOTIDE SEQUENCE</scope>
    <source>
        <strain evidence="2">BF_BC_ODE_DK_2015_2</strain>
    </source>
</reference>
<feature type="compositionally biased region" description="Basic and acidic residues" evidence="1">
    <location>
        <begin position="42"/>
        <end position="55"/>
    </location>
</feature>